<dbReference type="PANTHER" id="PTHR35005">
    <property type="entry name" value="3-DEHYDRO-SCYLLO-INOSOSE HYDROLASE"/>
    <property type="match status" value="1"/>
</dbReference>
<dbReference type="EMBL" id="JAHQCR010000072">
    <property type="protein sequence ID" value="MBU9723204.1"/>
    <property type="molecule type" value="Genomic_DNA"/>
</dbReference>
<dbReference type="InterPro" id="IPR003785">
    <property type="entry name" value="Creatininase/forma_Hydrolase"/>
</dbReference>
<accession>A0ABS6JX88</accession>
<dbReference type="RefSeq" id="WP_088076737.1">
    <property type="nucleotide sequence ID" value="NZ_JAHQCR010000072.1"/>
</dbReference>
<keyword evidence="2" id="KW-0479">Metal-binding</keyword>
<dbReference type="SUPFAM" id="SSF102215">
    <property type="entry name" value="Creatininase"/>
    <property type="match status" value="2"/>
</dbReference>
<keyword evidence="4" id="KW-0862">Zinc</keyword>
<dbReference type="PANTHER" id="PTHR35005:SF1">
    <property type="entry name" value="2-AMINO-5-FORMYLAMINO-6-RIBOSYLAMINOPYRIMIDIN-4(3H)-ONE 5'-MONOPHOSPHATE DEFORMYLASE"/>
    <property type="match status" value="1"/>
</dbReference>
<comment type="caution">
    <text evidence="6">The sequence shown here is derived from an EMBL/GenBank/DDBJ whole genome shotgun (WGS) entry which is preliminary data.</text>
</comment>
<dbReference type="Gene3D" id="3.40.50.10310">
    <property type="entry name" value="Creatininase"/>
    <property type="match status" value="1"/>
</dbReference>
<organism evidence="6 7">
    <name type="scientific">Evansella alkalicola</name>
    <dbReference type="NCBI Taxonomy" id="745819"/>
    <lineage>
        <taxon>Bacteria</taxon>
        <taxon>Bacillati</taxon>
        <taxon>Bacillota</taxon>
        <taxon>Bacilli</taxon>
        <taxon>Bacillales</taxon>
        <taxon>Bacillaceae</taxon>
        <taxon>Evansella</taxon>
    </lineage>
</organism>
<evidence type="ECO:0000256" key="2">
    <source>
        <dbReference type="ARBA" id="ARBA00022723"/>
    </source>
</evidence>
<reference evidence="6 7" key="1">
    <citation type="submission" date="2021-06" db="EMBL/GenBank/DDBJ databases">
        <title>Bacillus sp. RD4P76, an endophyte from a halophyte.</title>
        <authorList>
            <person name="Sun J.-Q."/>
        </authorList>
    </citation>
    <scope>NUCLEOTIDE SEQUENCE [LARGE SCALE GENOMIC DNA]</scope>
    <source>
        <strain evidence="6 7">JCM 17098</strain>
    </source>
</reference>
<protein>
    <submittedName>
        <fullName evidence="6">Creatininase family protein</fullName>
    </submittedName>
</protein>
<keyword evidence="7" id="KW-1185">Reference proteome</keyword>
<dbReference type="Proteomes" id="UP000790580">
    <property type="component" value="Unassembled WGS sequence"/>
</dbReference>
<comment type="similarity">
    <text evidence="5">Belongs to the creatininase superfamily.</text>
</comment>
<dbReference type="InterPro" id="IPR024087">
    <property type="entry name" value="Creatininase-like_sf"/>
</dbReference>
<evidence type="ECO:0000313" key="7">
    <source>
        <dbReference type="Proteomes" id="UP000790580"/>
    </source>
</evidence>
<dbReference type="Pfam" id="PF02633">
    <property type="entry name" value="Creatininase"/>
    <property type="match status" value="2"/>
</dbReference>
<sequence length="248" mass="28102">MDKVLYSELNPSEFRKRLSEAPIAYLPLGTLEWHGEHLPLGSDSIQSQGFFELLAKEIGGIVLPPLFLGPDNKTEIAGKELYGMDYFEIDPDRENKQPHLKEQLDGSAYWVPDETFTLLLDATLKQLKRAGFKIVVAHGHGPSTHHFIKTIPQWKEKYDLECFACWGSEQDEEGLGLMVDHAAMNETSILMALRPDLVQLEKLPQDLHEWPLGIAGQDPRTNASKALGEKIISLQLKRMIHILKERLK</sequence>
<evidence type="ECO:0000256" key="3">
    <source>
        <dbReference type="ARBA" id="ARBA00022801"/>
    </source>
</evidence>
<proteinExistence type="inferred from homology"/>
<gene>
    <name evidence="6" type="ORF">KS407_17435</name>
</gene>
<evidence type="ECO:0000256" key="1">
    <source>
        <dbReference type="ARBA" id="ARBA00001947"/>
    </source>
</evidence>
<name>A0ABS6JX88_9BACI</name>
<evidence type="ECO:0000256" key="4">
    <source>
        <dbReference type="ARBA" id="ARBA00022833"/>
    </source>
</evidence>
<evidence type="ECO:0000313" key="6">
    <source>
        <dbReference type="EMBL" id="MBU9723204.1"/>
    </source>
</evidence>
<keyword evidence="3" id="KW-0378">Hydrolase</keyword>
<evidence type="ECO:0000256" key="5">
    <source>
        <dbReference type="ARBA" id="ARBA00024029"/>
    </source>
</evidence>
<comment type="cofactor">
    <cofactor evidence="1">
        <name>Zn(2+)</name>
        <dbReference type="ChEBI" id="CHEBI:29105"/>
    </cofactor>
</comment>